<sequence>MGRHPNIWDFLRKLTYIENQFSVEFNQVWNNLRERDGISRSERVIATHILLLKMSNALMNKTSCFFAEYRSS</sequence>
<protein>
    <submittedName>
        <fullName evidence="1">MULE domain-containing protein</fullName>
    </submittedName>
</protein>
<dbReference type="OrthoDB" id="6617776at2759"/>
<proteinExistence type="predicted"/>
<organism evidence="1 2">
    <name type="scientific">Aphis craccivora</name>
    <name type="common">Cowpea aphid</name>
    <dbReference type="NCBI Taxonomy" id="307492"/>
    <lineage>
        <taxon>Eukaryota</taxon>
        <taxon>Metazoa</taxon>
        <taxon>Ecdysozoa</taxon>
        <taxon>Arthropoda</taxon>
        <taxon>Hexapoda</taxon>
        <taxon>Insecta</taxon>
        <taxon>Pterygota</taxon>
        <taxon>Neoptera</taxon>
        <taxon>Paraneoptera</taxon>
        <taxon>Hemiptera</taxon>
        <taxon>Sternorrhyncha</taxon>
        <taxon>Aphidomorpha</taxon>
        <taxon>Aphidoidea</taxon>
        <taxon>Aphididae</taxon>
        <taxon>Aphidini</taxon>
        <taxon>Aphis</taxon>
        <taxon>Aphis</taxon>
    </lineage>
</organism>
<dbReference type="Proteomes" id="UP000478052">
    <property type="component" value="Unassembled WGS sequence"/>
</dbReference>
<gene>
    <name evidence="1" type="ORF">FWK35_00035810</name>
</gene>
<feature type="non-terminal residue" evidence="1">
    <location>
        <position position="72"/>
    </location>
</feature>
<name>A0A6G0VLN3_APHCR</name>
<evidence type="ECO:0000313" key="1">
    <source>
        <dbReference type="EMBL" id="KAF0694558.1"/>
    </source>
</evidence>
<accession>A0A6G0VLN3</accession>
<dbReference type="AlphaFoldDB" id="A0A6G0VLN3"/>
<comment type="caution">
    <text evidence="1">The sequence shown here is derived from an EMBL/GenBank/DDBJ whole genome shotgun (WGS) entry which is preliminary data.</text>
</comment>
<evidence type="ECO:0000313" key="2">
    <source>
        <dbReference type="Proteomes" id="UP000478052"/>
    </source>
</evidence>
<dbReference type="EMBL" id="VUJU01015354">
    <property type="protein sequence ID" value="KAF0694558.1"/>
    <property type="molecule type" value="Genomic_DNA"/>
</dbReference>
<keyword evidence="2" id="KW-1185">Reference proteome</keyword>
<reference evidence="1 2" key="1">
    <citation type="submission" date="2019-08" db="EMBL/GenBank/DDBJ databases">
        <title>Whole genome of Aphis craccivora.</title>
        <authorList>
            <person name="Voronova N.V."/>
            <person name="Shulinski R.S."/>
            <person name="Bandarenka Y.V."/>
            <person name="Zhorov D.G."/>
            <person name="Warner D."/>
        </authorList>
    </citation>
    <scope>NUCLEOTIDE SEQUENCE [LARGE SCALE GENOMIC DNA]</scope>
    <source>
        <strain evidence="1">180601</strain>
        <tissue evidence="1">Whole Body</tissue>
    </source>
</reference>